<dbReference type="Proteomes" id="UP000803884">
    <property type="component" value="Unassembled WGS sequence"/>
</dbReference>
<evidence type="ECO:0000256" key="9">
    <source>
        <dbReference type="RuleBase" id="RU364142"/>
    </source>
</evidence>
<dbReference type="GO" id="GO:0006357">
    <property type="term" value="P:regulation of transcription by RNA polymerase II"/>
    <property type="evidence" value="ECO:0007669"/>
    <property type="project" value="InterPro"/>
</dbReference>
<comment type="subcellular location">
    <subcellularLocation>
        <location evidence="1 9">Nucleus</location>
    </subcellularLocation>
</comment>
<comment type="function">
    <text evidence="9">Component of the Mediator complex, a coactivator involved in the regulated transcription of nearly all RNA polymerase II-dependent genes. Mediator functions as a bridge to convey information from gene-specific regulatory proteins to the basal RNA polymerase II transcription machinery. Mediator is recruited to promoters by direct interactions with regulatory proteins and serves as a scaffold for the assembly of a functional preinitiation complex with RNA polymerase II and the general transcription factors.</text>
</comment>
<dbReference type="AlphaFoldDB" id="A0AB34KU30"/>
<protein>
    <recommendedName>
        <fullName evidence="3 9">Mediator of RNA polymerase II transcription subunit 5</fullName>
    </recommendedName>
    <alternativeName>
        <fullName evidence="8 9">Mediator complex subunit 5</fullName>
    </alternativeName>
</protein>
<gene>
    <name evidence="11" type="primary">med5</name>
    <name evidence="9" type="synonym">MED5</name>
    <name evidence="11" type="ORF">WHR41_04678</name>
</gene>
<dbReference type="GeneID" id="96006122"/>
<comment type="similarity">
    <text evidence="2 9">Belongs to the Mediator complex subunit 5 family.</text>
</comment>
<keyword evidence="12" id="KW-1185">Reference proteome</keyword>
<evidence type="ECO:0000256" key="2">
    <source>
        <dbReference type="ARBA" id="ARBA00008782"/>
    </source>
</evidence>
<evidence type="ECO:0000256" key="7">
    <source>
        <dbReference type="ARBA" id="ARBA00023242"/>
    </source>
</evidence>
<dbReference type="Pfam" id="PF08689">
    <property type="entry name" value="Med5"/>
    <property type="match status" value="1"/>
</dbReference>
<evidence type="ECO:0000313" key="12">
    <source>
        <dbReference type="Proteomes" id="UP000803884"/>
    </source>
</evidence>
<sequence length="1042" mass="114243">MAADADAKLREDAQAWQLALQTARKRRLRWTQLPLRELSSKHKASPAEIADIVVRLHTRGRPFVDPLVPRYIEQLIKTRCTGGSHILLAMLRHSRLADPSTVADYNTGTEASSIPPFEEQIFTLLRNMLAGMKFSAGSWKAHSLVLAVTRWLRVARKANELDVGKRIDSGSMSGADGPAATTFEALGMLAIAVFGHRSFRDIEKQPWWKARRPTIVGEMEQYDIHVLQWIQSQHAGHLQNLTKARPFLETDDKGSPLFTDQQVLASIGDIPVVNSRAGLFVWLSACLCARPLTDDATMRNYMLVRSNDNAQTAAVDLLIASFDVLTNALLRHESRQSVRFIRSFICNKVPLLLHSLLGFSGPNAVENCIQMSFMAITMDPLTPLSTGATDARDVMKKTRLEFLFACSLHSLVSERTIASLVNEQSVTVPKVTKYTKDGLNAQTSNNTGRLDTLIQELDSMNGNAGAISACIVDTINKLCANRETTELKTVCTSLTRKFPNLDVIMLFTQPANLLLPLCNVLNDWVHDQDSSEFQPPYEEFACILLFLLAAIHRYDLQASDLALNQDDNFIMKMLLRVPQSIHISDLTDEQKKQLAKWIEGLYATDEQGETTGIGDEVMSQCPPQAFYLLVPVLFDQSVLACKSNALPINTMRGGLEFLLEPFLLPSLVGGINWLLKHSWEDHNDAEILLQILEKLLKPSGSSQEMQAMHKCILAIVATPLESALQELARRKPEKKNQANALIEILKPHLHQQRTMAVPRAELDGYAASGLLTHAVKNTVRELALWAASGGTDAPPRFASHLLHCSLQVCGSPSVLQAVTEEIRDQTTISNGPIALDISAALVCAPDPSSYTTLMNVGPSPTSQPRLSLRDALRLATSNIRQLLDMPVADAEALVRLARKVEAQSAVSQMALVPTSTDDQNMTDQVMQDLGMGTGDAPVAAENSLLGGDAGLGQDVNTDFSTADFAAAANPSMDLGDSFNQNTNDMMQLDNSGNMFDLDIDFGQPVQQGGQNGTGEGGDQQNGEEDIFAGLDMGDLGQDFDFT</sequence>
<dbReference type="EMBL" id="JAAQHG020000013">
    <property type="protein sequence ID" value="KAL1586669.1"/>
    <property type="molecule type" value="Genomic_DNA"/>
</dbReference>
<keyword evidence="7 9" id="KW-0539">Nucleus</keyword>
<feature type="region of interest" description="Disordered" evidence="10">
    <location>
        <begin position="1004"/>
        <end position="1024"/>
    </location>
</feature>
<accession>A0AB34KU30</accession>
<evidence type="ECO:0000256" key="4">
    <source>
        <dbReference type="ARBA" id="ARBA00023015"/>
    </source>
</evidence>
<comment type="caution">
    <text evidence="11">The sequence shown here is derived from an EMBL/GenBank/DDBJ whole genome shotgun (WGS) entry which is preliminary data.</text>
</comment>
<dbReference type="InterPro" id="IPR014801">
    <property type="entry name" value="Mediator_Med5_fun"/>
</dbReference>
<evidence type="ECO:0000256" key="5">
    <source>
        <dbReference type="ARBA" id="ARBA00023159"/>
    </source>
</evidence>
<dbReference type="PANTHER" id="PTHR35784">
    <property type="entry name" value="MEDIATOR OF RNA POLYMERASE II TRANSCRIPTION SUBUNIT 5"/>
    <property type="match status" value="1"/>
</dbReference>
<dbReference type="GO" id="GO:0003712">
    <property type="term" value="F:transcription coregulator activity"/>
    <property type="evidence" value="ECO:0007669"/>
    <property type="project" value="InterPro"/>
</dbReference>
<dbReference type="RefSeq" id="XP_069229774.1">
    <property type="nucleotide sequence ID" value="XM_069373284.1"/>
</dbReference>
<keyword evidence="4 9" id="KW-0805">Transcription regulation</keyword>
<evidence type="ECO:0000256" key="6">
    <source>
        <dbReference type="ARBA" id="ARBA00023163"/>
    </source>
</evidence>
<feature type="compositionally biased region" description="Gly residues" evidence="10">
    <location>
        <begin position="1009"/>
        <end position="1019"/>
    </location>
</feature>
<comment type="subunit">
    <text evidence="9">Component of the Mediator complex.</text>
</comment>
<dbReference type="GO" id="GO:0016592">
    <property type="term" value="C:mediator complex"/>
    <property type="evidence" value="ECO:0007669"/>
    <property type="project" value="InterPro"/>
</dbReference>
<organism evidence="11 12">
    <name type="scientific">Cladosporium halotolerans</name>
    <dbReference type="NCBI Taxonomy" id="1052096"/>
    <lineage>
        <taxon>Eukaryota</taxon>
        <taxon>Fungi</taxon>
        <taxon>Dikarya</taxon>
        <taxon>Ascomycota</taxon>
        <taxon>Pezizomycotina</taxon>
        <taxon>Dothideomycetes</taxon>
        <taxon>Dothideomycetidae</taxon>
        <taxon>Cladosporiales</taxon>
        <taxon>Cladosporiaceae</taxon>
        <taxon>Cladosporium</taxon>
    </lineage>
</organism>
<name>A0AB34KU30_9PEZI</name>
<evidence type="ECO:0000313" key="11">
    <source>
        <dbReference type="EMBL" id="KAL1586669.1"/>
    </source>
</evidence>
<keyword evidence="6 9" id="KW-0804">Transcription</keyword>
<evidence type="ECO:0000256" key="8">
    <source>
        <dbReference type="ARBA" id="ARBA00031256"/>
    </source>
</evidence>
<keyword evidence="5 9" id="KW-0010">Activator</keyword>
<evidence type="ECO:0000256" key="3">
    <source>
        <dbReference type="ARBA" id="ARBA00020628"/>
    </source>
</evidence>
<evidence type="ECO:0000256" key="10">
    <source>
        <dbReference type="SAM" id="MobiDB-lite"/>
    </source>
</evidence>
<evidence type="ECO:0000256" key="1">
    <source>
        <dbReference type="ARBA" id="ARBA00004123"/>
    </source>
</evidence>
<reference evidence="11 12" key="1">
    <citation type="journal article" date="2020" name="Microbiol. Resour. Announc.">
        <title>Draft Genome Sequence of a Cladosporium Species Isolated from the Mesophotic Ascidian Didemnum maculosum.</title>
        <authorList>
            <person name="Gioti A."/>
            <person name="Siaperas R."/>
            <person name="Nikolaivits E."/>
            <person name="Le Goff G."/>
            <person name="Ouazzani J."/>
            <person name="Kotoulas G."/>
            <person name="Topakas E."/>
        </authorList>
    </citation>
    <scope>NUCLEOTIDE SEQUENCE [LARGE SCALE GENOMIC DNA]</scope>
    <source>
        <strain evidence="11 12">TM138-S3</strain>
    </source>
</reference>
<dbReference type="PANTHER" id="PTHR35784:SF1">
    <property type="entry name" value="MEDIATOR OF RNA POLYMERASE II TRANSCRIPTION SUBUNIT 5"/>
    <property type="match status" value="1"/>
</dbReference>
<proteinExistence type="inferred from homology"/>